<reference evidence="2 3" key="1">
    <citation type="submission" date="2022-03" db="EMBL/GenBank/DDBJ databases">
        <title>A chromosomal length assembly of Cordylochernes scorpioides.</title>
        <authorList>
            <person name="Zeh D."/>
            <person name="Zeh J."/>
        </authorList>
    </citation>
    <scope>NUCLEOTIDE SEQUENCE [LARGE SCALE GENOMIC DNA]</scope>
    <source>
        <strain evidence="2">IN4F17</strain>
        <tissue evidence="2">Whole Body</tissue>
    </source>
</reference>
<evidence type="ECO:0000313" key="2">
    <source>
        <dbReference type="EMBL" id="UYV83074.1"/>
    </source>
</evidence>
<protein>
    <submittedName>
        <fullName evidence="2">Uncharacterized protein</fullName>
    </submittedName>
</protein>
<dbReference type="Proteomes" id="UP001235939">
    <property type="component" value="Chromosome 22"/>
</dbReference>
<keyword evidence="3" id="KW-1185">Reference proteome</keyword>
<gene>
    <name evidence="2" type="ORF">LAZ67_22002101</name>
</gene>
<organism evidence="2 3">
    <name type="scientific">Cordylochernes scorpioides</name>
    <dbReference type="NCBI Taxonomy" id="51811"/>
    <lineage>
        <taxon>Eukaryota</taxon>
        <taxon>Metazoa</taxon>
        <taxon>Ecdysozoa</taxon>
        <taxon>Arthropoda</taxon>
        <taxon>Chelicerata</taxon>
        <taxon>Arachnida</taxon>
        <taxon>Pseudoscorpiones</taxon>
        <taxon>Cheliferoidea</taxon>
        <taxon>Chernetidae</taxon>
        <taxon>Cordylochernes</taxon>
    </lineage>
</organism>
<feature type="region of interest" description="Disordered" evidence="1">
    <location>
        <begin position="108"/>
        <end position="158"/>
    </location>
</feature>
<evidence type="ECO:0000313" key="3">
    <source>
        <dbReference type="Proteomes" id="UP001235939"/>
    </source>
</evidence>
<evidence type="ECO:0000256" key="1">
    <source>
        <dbReference type="SAM" id="MobiDB-lite"/>
    </source>
</evidence>
<proteinExistence type="predicted"/>
<name>A0ABY6LR87_9ARAC</name>
<sequence>MLGIIKKGHLNIEGKDRNWVLARDLHCDTLSMKILKNSEKNPRISLLYLLSNVVLLLLSGTYLCEFEPVKKVSRDEFLFMSNTISSFQTSLSFHRRTYGMNETSVNETTMNETSVNETTMNETSVNETTMNETSVNETTMNETSVNETTMNETSVNETTMNETSVNETTMNETGGVVFIVYVLLWKYRDT</sequence>
<accession>A0ABY6LR87</accession>
<dbReference type="EMBL" id="CP092884">
    <property type="protein sequence ID" value="UYV83074.1"/>
    <property type="molecule type" value="Genomic_DNA"/>
</dbReference>